<evidence type="ECO:0000313" key="2">
    <source>
        <dbReference type="EMBL" id="SNY55336.1"/>
    </source>
</evidence>
<reference evidence="2 3" key="1">
    <citation type="submission" date="2017-09" db="EMBL/GenBank/DDBJ databases">
        <authorList>
            <person name="Ehlers B."/>
            <person name="Leendertz F.H."/>
        </authorList>
    </citation>
    <scope>NUCLEOTIDE SEQUENCE [LARGE SCALE GENOMIC DNA]</scope>
    <source>
        <strain evidence="2 3">CGMCC 1.12662</strain>
    </source>
</reference>
<dbReference type="OrthoDB" id="7874697at2"/>
<protein>
    <submittedName>
        <fullName evidence="2">Uncharacterized protein</fullName>
    </submittedName>
</protein>
<dbReference type="Proteomes" id="UP000231702">
    <property type="component" value="Unassembled WGS sequence"/>
</dbReference>
<sequence length="101" mass="11481">MRQWVAAGQDHARFGHLTLRQIDLVLSGVLLGQERAARQRRGEVYSLGQLMLVAFNDPKKFPKPDAFIEGRRKRGSSSIEIRAYFQGRIAQTRAKSAKRKS</sequence>
<dbReference type="Proteomes" id="UP000231655">
    <property type="component" value="Unassembled WGS sequence"/>
</dbReference>
<proteinExistence type="predicted"/>
<name>A0A285J7L9_9RHOB</name>
<dbReference type="RefSeq" id="WP_097146700.1">
    <property type="nucleotide sequence ID" value="NZ_OBEA01000006.1"/>
</dbReference>
<dbReference type="EMBL" id="OBEA01000006">
    <property type="protein sequence ID" value="SNY55336.1"/>
    <property type="molecule type" value="Genomic_DNA"/>
</dbReference>
<gene>
    <name evidence="1" type="ORF">CVM39_15855</name>
    <name evidence="2" type="ORF">SAMN06297129_2981</name>
</gene>
<keyword evidence="4" id="KW-1185">Reference proteome</keyword>
<dbReference type="AlphaFoldDB" id="A0A285J7L9"/>
<evidence type="ECO:0000313" key="1">
    <source>
        <dbReference type="EMBL" id="PJE26811.1"/>
    </source>
</evidence>
<reference evidence="1 4" key="2">
    <citation type="journal article" date="2018" name="Int. J. Syst. Evol. Microbiol.">
        <title>Pseudooceanicola lipolyticus sp. nov., a marine alphaproteobacterium, reclassification of Oceanicola flagellatus as Pseudooceanicola flagellatus comb. nov. and emended description of the genus Pseudooceanicola.</title>
        <authorList>
            <person name="Huang M.-M."/>
            <person name="Guo L.-L."/>
            <person name="Wu Y.-H."/>
            <person name="Lai Q.-L."/>
            <person name="Shao Z.-Z."/>
            <person name="Wang C.-S."/>
            <person name="Wu M."/>
            <person name="Xu X.-W."/>
        </authorList>
    </citation>
    <scope>NUCLEOTIDE SEQUENCE [LARGE SCALE GENOMIC DNA]</scope>
    <source>
        <strain evidence="1 4">Ar-45</strain>
    </source>
</reference>
<accession>A0A285J7L9</accession>
<evidence type="ECO:0000313" key="4">
    <source>
        <dbReference type="Proteomes" id="UP000231702"/>
    </source>
</evidence>
<dbReference type="EMBL" id="PGTD01000018">
    <property type="protein sequence ID" value="PJE26811.1"/>
    <property type="molecule type" value="Genomic_DNA"/>
</dbReference>
<organism evidence="2 3">
    <name type="scientific">Pseudooceanicola antarcticus</name>
    <dbReference type="NCBI Taxonomy" id="1247613"/>
    <lineage>
        <taxon>Bacteria</taxon>
        <taxon>Pseudomonadati</taxon>
        <taxon>Pseudomonadota</taxon>
        <taxon>Alphaproteobacteria</taxon>
        <taxon>Rhodobacterales</taxon>
        <taxon>Paracoccaceae</taxon>
        <taxon>Pseudooceanicola</taxon>
    </lineage>
</organism>
<evidence type="ECO:0000313" key="3">
    <source>
        <dbReference type="Proteomes" id="UP000231655"/>
    </source>
</evidence>